<reference evidence="4 5" key="1">
    <citation type="submission" date="2018-10" db="EMBL/GenBank/DDBJ databases">
        <authorList>
            <person name="Jung H.S."/>
            <person name="Jeon C.O."/>
        </authorList>
    </citation>
    <scope>NUCLEOTIDE SEQUENCE [LARGE SCALE GENOMIC DNA]</scope>
    <source>
        <strain evidence="4 5">MA-7-27</strain>
    </source>
</reference>
<dbReference type="Gene3D" id="1.10.3580.10">
    <property type="entry name" value="ATP12 ATPase"/>
    <property type="match status" value="1"/>
</dbReference>
<dbReference type="PANTHER" id="PTHR21013:SF10">
    <property type="entry name" value="ATP SYNTHASE MITOCHONDRIAL F1 COMPLEX ASSEMBLY FACTOR 2"/>
    <property type="match status" value="1"/>
</dbReference>
<dbReference type="SUPFAM" id="SSF160909">
    <property type="entry name" value="ATP12-like"/>
    <property type="match status" value="1"/>
</dbReference>
<dbReference type="Pfam" id="PF07542">
    <property type="entry name" value="ATP12"/>
    <property type="match status" value="1"/>
</dbReference>
<dbReference type="Proteomes" id="UP000281343">
    <property type="component" value="Unassembled WGS sequence"/>
</dbReference>
<accession>A0A3L9Y2I4</accession>
<comment type="caution">
    <text evidence="4">The sequence shown here is derived from an EMBL/GenBank/DDBJ whole genome shotgun (WGS) entry which is preliminary data.</text>
</comment>
<organism evidence="4 5">
    <name type="scientific">Rhodophyticola porphyridii</name>
    <dbReference type="NCBI Taxonomy" id="1852017"/>
    <lineage>
        <taxon>Bacteria</taxon>
        <taxon>Pseudomonadati</taxon>
        <taxon>Pseudomonadota</taxon>
        <taxon>Alphaproteobacteria</taxon>
        <taxon>Rhodobacterales</taxon>
        <taxon>Roseobacteraceae</taxon>
        <taxon>Rhodophyticola</taxon>
    </lineage>
</organism>
<keyword evidence="3" id="KW-0143">Chaperone</keyword>
<dbReference type="EMBL" id="RCNT01000008">
    <property type="protein sequence ID" value="RMA41297.1"/>
    <property type="molecule type" value="Genomic_DNA"/>
</dbReference>
<sequence>MSEWSVRRFWTKAEVVEGDGAFSVSLDGHPVRTPFKSALTLPSRAMAEAIAEEWAAQGEKIDPLSMPVTRSANSAIDKVAPQQAEVVAMLAAYAETDLLCHRAGSPEALVARQIAGWDPILDWAARHFQGPLIATEGVLPVDQPPASLQVYSELVGSINPFSLTAFHDLVTLSGSLLLALAVTEDRITAEEAWLLSRIDELWQVEQWGEDDEATRFAAQKEQAFRHAARFWRLSDGS</sequence>
<evidence type="ECO:0000256" key="3">
    <source>
        <dbReference type="ARBA" id="ARBA00023186"/>
    </source>
</evidence>
<gene>
    <name evidence="4" type="ORF">D9R08_15735</name>
</gene>
<dbReference type="Gene3D" id="3.30.2180.10">
    <property type="entry name" value="ATP12-like"/>
    <property type="match status" value="1"/>
</dbReference>
<dbReference type="OrthoDB" id="9797825at2"/>
<dbReference type="AlphaFoldDB" id="A0A3L9Y2I4"/>
<evidence type="ECO:0000313" key="5">
    <source>
        <dbReference type="Proteomes" id="UP000281343"/>
    </source>
</evidence>
<evidence type="ECO:0000256" key="2">
    <source>
        <dbReference type="ARBA" id="ARBA00022946"/>
    </source>
</evidence>
<evidence type="ECO:0000313" key="4">
    <source>
        <dbReference type="EMBL" id="RMA41297.1"/>
    </source>
</evidence>
<dbReference type="PANTHER" id="PTHR21013">
    <property type="entry name" value="ATP SYNTHASE MITOCHONDRIAL F1 COMPLEX ASSEMBLY FACTOR 2/ATP12 PROTEIN, MITOCHONDRIAL PRECURSOR"/>
    <property type="match status" value="1"/>
</dbReference>
<evidence type="ECO:0000256" key="1">
    <source>
        <dbReference type="ARBA" id="ARBA00008231"/>
    </source>
</evidence>
<keyword evidence="5" id="KW-1185">Reference proteome</keyword>
<dbReference type="InterPro" id="IPR011419">
    <property type="entry name" value="ATP12_ATP_synth-F1-assembly"/>
</dbReference>
<dbReference type="InterPro" id="IPR023335">
    <property type="entry name" value="ATP12_ortho_dom_sf"/>
</dbReference>
<protein>
    <submittedName>
        <fullName evidence="4">ATPase</fullName>
    </submittedName>
</protein>
<name>A0A3L9Y2I4_9RHOB</name>
<keyword evidence="2" id="KW-0809">Transit peptide</keyword>
<comment type="similarity">
    <text evidence="1">Belongs to the ATP12 family.</text>
</comment>
<proteinExistence type="inferred from homology"/>
<dbReference type="InterPro" id="IPR042272">
    <property type="entry name" value="ATP12_ATP_synth-F1-assembly_N"/>
</dbReference>
<dbReference type="RefSeq" id="WP_121899017.1">
    <property type="nucleotide sequence ID" value="NZ_RCNT01000008.1"/>
</dbReference>
<dbReference type="GO" id="GO:0043461">
    <property type="term" value="P:proton-transporting ATP synthase complex assembly"/>
    <property type="evidence" value="ECO:0007669"/>
    <property type="project" value="InterPro"/>
</dbReference>